<organism evidence="3">
    <name type="scientific">Medioppia subpectinata</name>
    <dbReference type="NCBI Taxonomy" id="1979941"/>
    <lineage>
        <taxon>Eukaryota</taxon>
        <taxon>Metazoa</taxon>
        <taxon>Ecdysozoa</taxon>
        <taxon>Arthropoda</taxon>
        <taxon>Chelicerata</taxon>
        <taxon>Arachnida</taxon>
        <taxon>Acari</taxon>
        <taxon>Acariformes</taxon>
        <taxon>Sarcoptiformes</taxon>
        <taxon>Oribatida</taxon>
        <taxon>Brachypylina</taxon>
        <taxon>Oppioidea</taxon>
        <taxon>Oppiidae</taxon>
        <taxon>Medioppia</taxon>
    </lineage>
</organism>
<dbReference type="EMBL" id="OC876764">
    <property type="protein sequence ID" value="CAD7639518.1"/>
    <property type="molecule type" value="Genomic_DNA"/>
</dbReference>
<dbReference type="InterPro" id="IPR001902">
    <property type="entry name" value="SLC26A/SulP_fam"/>
</dbReference>
<feature type="transmembrane region" description="Helical" evidence="1">
    <location>
        <begin position="6"/>
        <end position="32"/>
    </location>
</feature>
<proteinExistence type="predicted"/>
<dbReference type="GO" id="GO:0055085">
    <property type="term" value="P:transmembrane transport"/>
    <property type="evidence" value="ECO:0007669"/>
    <property type="project" value="InterPro"/>
</dbReference>
<dbReference type="GO" id="GO:0016020">
    <property type="term" value="C:membrane"/>
    <property type="evidence" value="ECO:0007669"/>
    <property type="project" value="InterPro"/>
</dbReference>
<gene>
    <name evidence="3" type="ORF">OSB1V03_LOCUS17832</name>
</gene>
<keyword evidence="4" id="KW-1185">Reference proteome</keyword>
<protein>
    <recommendedName>
        <fullName evidence="2">STAS domain-containing protein</fullName>
    </recommendedName>
</protein>
<accession>A0A7R9LDP4</accession>
<dbReference type="Gene3D" id="3.30.750.24">
    <property type="entry name" value="STAS domain"/>
    <property type="match status" value="1"/>
</dbReference>
<sequence>MQWLITFLGVILLGVDIGLIVGVIFSIICVLLRFTIPKSTINGQLPFSEIYVDSQEFSEAKQIPGIKIFQFHCPLFFMNSHNFKTNLYKKTLNISSEDIERLHEEKPVIHTIVLDFSSVFFVDSTGVETVIECIDELDDLRIKVIICQCSQSVIQMMDKMRFFAKLANPHICATVHDAVVLNDRTNCA</sequence>
<dbReference type="CDD" id="cd07042">
    <property type="entry name" value="STAS_SulP_like_sulfate_transporter"/>
    <property type="match status" value="1"/>
</dbReference>
<keyword evidence="1" id="KW-1133">Transmembrane helix</keyword>
<evidence type="ECO:0000313" key="4">
    <source>
        <dbReference type="Proteomes" id="UP000759131"/>
    </source>
</evidence>
<dbReference type="InterPro" id="IPR002645">
    <property type="entry name" value="STAS_dom"/>
</dbReference>
<evidence type="ECO:0000313" key="3">
    <source>
        <dbReference type="EMBL" id="CAD7639518.1"/>
    </source>
</evidence>
<name>A0A7R9LDP4_9ACAR</name>
<dbReference type="InterPro" id="IPR036513">
    <property type="entry name" value="STAS_dom_sf"/>
</dbReference>
<reference evidence="3" key="1">
    <citation type="submission" date="2020-11" db="EMBL/GenBank/DDBJ databases">
        <authorList>
            <person name="Tran Van P."/>
        </authorList>
    </citation>
    <scope>NUCLEOTIDE SEQUENCE</scope>
</reference>
<dbReference type="PANTHER" id="PTHR11814">
    <property type="entry name" value="SULFATE TRANSPORTER"/>
    <property type="match status" value="1"/>
</dbReference>
<keyword evidence="1" id="KW-0472">Membrane</keyword>
<dbReference type="OrthoDB" id="288203at2759"/>
<evidence type="ECO:0000256" key="1">
    <source>
        <dbReference type="SAM" id="Phobius"/>
    </source>
</evidence>
<dbReference type="Proteomes" id="UP000759131">
    <property type="component" value="Unassembled WGS sequence"/>
</dbReference>
<dbReference type="SUPFAM" id="SSF52091">
    <property type="entry name" value="SpoIIaa-like"/>
    <property type="match status" value="1"/>
</dbReference>
<feature type="domain" description="STAS" evidence="2">
    <location>
        <begin position="56"/>
        <end position="182"/>
    </location>
</feature>
<evidence type="ECO:0000259" key="2">
    <source>
        <dbReference type="PROSITE" id="PS50801"/>
    </source>
</evidence>
<dbReference type="EMBL" id="CAJPIZ010022189">
    <property type="protein sequence ID" value="CAG2117879.1"/>
    <property type="molecule type" value="Genomic_DNA"/>
</dbReference>
<dbReference type="Pfam" id="PF01740">
    <property type="entry name" value="STAS"/>
    <property type="match status" value="1"/>
</dbReference>
<dbReference type="PROSITE" id="PS50801">
    <property type="entry name" value="STAS"/>
    <property type="match status" value="1"/>
</dbReference>
<keyword evidence="1" id="KW-0812">Transmembrane</keyword>
<dbReference type="AlphaFoldDB" id="A0A7R9LDP4"/>